<dbReference type="RefSeq" id="WP_249294609.1">
    <property type="nucleotide sequence ID" value="NZ_JACRSV010000001.1"/>
</dbReference>
<protein>
    <submittedName>
        <fullName evidence="1">Uncharacterized protein</fullName>
    </submittedName>
</protein>
<evidence type="ECO:0000313" key="2">
    <source>
        <dbReference type="Proteomes" id="UP000610760"/>
    </source>
</evidence>
<dbReference type="AlphaFoldDB" id="A0A926I765"/>
<keyword evidence="2" id="KW-1185">Reference proteome</keyword>
<evidence type="ECO:0000313" key="1">
    <source>
        <dbReference type="EMBL" id="MBC8559694.1"/>
    </source>
</evidence>
<name>A0A926I765_9FIRM</name>
<gene>
    <name evidence="1" type="ORF">H8710_06350</name>
</gene>
<organism evidence="1 2">
    <name type="scientific">Fumia xinanensis</name>
    <dbReference type="NCBI Taxonomy" id="2763659"/>
    <lineage>
        <taxon>Bacteria</taxon>
        <taxon>Bacillati</taxon>
        <taxon>Bacillota</taxon>
        <taxon>Clostridia</taxon>
        <taxon>Eubacteriales</taxon>
        <taxon>Oscillospiraceae</taxon>
        <taxon>Fumia</taxon>
    </lineage>
</organism>
<comment type="caution">
    <text evidence="1">The sequence shown here is derived from an EMBL/GenBank/DDBJ whole genome shotgun (WGS) entry which is preliminary data.</text>
</comment>
<sequence length="45" mass="4926">MEILLCGDLAGEKKAVKADGYPQMRASAETGDLKRNDRRCGKCPE</sequence>
<proteinExistence type="predicted"/>
<dbReference type="EMBL" id="JACRSV010000001">
    <property type="protein sequence ID" value="MBC8559694.1"/>
    <property type="molecule type" value="Genomic_DNA"/>
</dbReference>
<reference evidence="1" key="1">
    <citation type="submission" date="2020-08" db="EMBL/GenBank/DDBJ databases">
        <title>Genome public.</title>
        <authorList>
            <person name="Liu C."/>
            <person name="Sun Q."/>
        </authorList>
    </citation>
    <scope>NUCLEOTIDE SEQUENCE</scope>
    <source>
        <strain evidence="1">NSJ-33</strain>
    </source>
</reference>
<accession>A0A926I765</accession>
<dbReference type="Proteomes" id="UP000610760">
    <property type="component" value="Unassembled WGS sequence"/>
</dbReference>